<evidence type="ECO:0000313" key="3">
    <source>
        <dbReference type="Proteomes" id="UP001152622"/>
    </source>
</evidence>
<feature type="region of interest" description="Disordered" evidence="1">
    <location>
        <begin position="69"/>
        <end position="98"/>
    </location>
</feature>
<feature type="compositionally biased region" description="Basic and acidic residues" evidence="1">
    <location>
        <begin position="69"/>
        <end position="90"/>
    </location>
</feature>
<feature type="region of interest" description="Disordered" evidence="1">
    <location>
        <begin position="23"/>
        <end position="43"/>
    </location>
</feature>
<dbReference type="EMBL" id="JAINUF010000004">
    <property type="protein sequence ID" value="KAJ8365473.1"/>
    <property type="molecule type" value="Genomic_DNA"/>
</dbReference>
<feature type="compositionally biased region" description="Basic and acidic residues" evidence="1">
    <location>
        <begin position="23"/>
        <end position="36"/>
    </location>
</feature>
<accession>A0A9Q1FSU4</accession>
<organism evidence="2 3">
    <name type="scientific">Synaphobranchus kaupii</name>
    <name type="common">Kaup's arrowtooth eel</name>
    <dbReference type="NCBI Taxonomy" id="118154"/>
    <lineage>
        <taxon>Eukaryota</taxon>
        <taxon>Metazoa</taxon>
        <taxon>Chordata</taxon>
        <taxon>Craniata</taxon>
        <taxon>Vertebrata</taxon>
        <taxon>Euteleostomi</taxon>
        <taxon>Actinopterygii</taxon>
        <taxon>Neopterygii</taxon>
        <taxon>Teleostei</taxon>
        <taxon>Anguilliformes</taxon>
        <taxon>Synaphobranchidae</taxon>
        <taxon>Synaphobranchus</taxon>
    </lineage>
</organism>
<evidence type="ECO:0000313" key="2">
    <source>
        <dbReference type="EMBL" id="KAJ8365473.1"/>
    </source>
</evidence>
<keyword evidence="3" id="KW-1185">Reference proteome</keyword>
<gene>
    <name evidence="2" type="ORF">SKAU_G00143040</name>
</gene>
<evidence type="ECO:0000256" key="1">
    <source>
        <dbReference type="SAM" id="MobiDB-lite"/>
    </source>
</evidence>
<protein>
    <submittedName>
        <fullName evidence="2">Uncharacterized protein</fullName>
    </submittedName>
</protein>
<reference evidence="2" key="1">
    <citation type="journal article" date="2023" name="Science">
        <title>Genome structures resolve the early diversification of teleost fishes.</title>
        <authorList>
            <person name="Parey E."/>
            <person name="Louis A."/>
            <person name="Montfort J."/>
            <person name="Bouchez O."/>
            <person name="Roques C."/>
            <person name="Iampietro C."/>
            <person name="Lluch J."/>
            <person name="Castinel A."/>
            <person name="Donnadieu C."/>
            <person name="Desvignes T."/>
            <person name="Floi Bucao C."/>
            <person name="Jouanno E."/>
            <person name="Wen M."/>
            <person name="Mejri S."/>
            <person name="Dirks R."/>
            <person name="Jansen H."/>
            <person name="Henkel C."/>
            <person name="Chen W.J."/>
            <person name="Zahm M."/>
            <person name="Cabau C."/>
            <person name="Klopp C."/>
            <person name="Thompson A.W."/>
            <person name="Robinson-Rechavi M."/>
            <person name="Braasch I."/>
            <person name="Lecointre G."/>
            <person name="Bobe J."/>
            <person name="Postlethwait J.H."/>
            <person name="Berthelot C."/>
            <person name="Roest Crollius H."/>
            <person name="Guiguen Y."/>
        </authorList>
    </citation>
    <scope>NUCLEOTIDE SEQUENCE</scope>
    <source>
        <strain evidence="2">WJC10195</strain>
    </source>
</reference>
<proteinExistence type="predicted"/>
<dbReference type="Proteomes" id="UP001152622">
    <property type="component" value="Chromosome 4"/>
</dbReference>
<sequence length="98" mass="11474">MSPIIWLARVLYSLRPCEIKHVQSAHRRSEDSRGPDLSDEPTALCQPAELRRRFLNSWRKADRWSPINREADSRDGTLPNESRRPRETLRPEALSLVR</sequence>
<comment type="caution">
    <text evidence="2">The sequence shown here is derived from an EMBL/GenBank/DDBJ whole genome shotgun (WGS) entry which is preliminary data.</text>
</comment>
<name>A0A9Q1FSU4_SYNKA</name>
<dbReference type="AlphaFoldDB" id="A0A9Q1FSU4"/>